<reference evidence="1 2" key="1">
    <citation type="submission" date="2019-09" db="EMBL/GenBank/DDBJ databases">
        <title>Draft genome sequences of 48 bacterial type strains from the CCUG.</title>
        <authorList>
            <person name="Tunovic T."/>
            <person name="Pineiro-Iglesias B."/>
            <person name="Unosson C."/>
            <person name="Inganas E."/>
            <person name="Ohlen M."/>
            <person name="Cardew S."/>
            <person name="Jensie-Markopoulos S."/>
            <person name="Salva-Serra F."/>
            <person name="Jaen-Luchoro D."/>
            <person name="Karlsson R."/>
            <person name="Svensson-Stadler L."/>
            <person name="Chun J."/>
            <person name="Moore E."/>
        </authorList>
    </citation>
    <scope>NUCLEOTIDE SEQUENCE [LARGE SCALE GENOMIC DNA]</scope>
    <source>
        <strain evidence="1 2">CCUG 48643</strain>
    </source>
</reference>
<accession>A0A7V7THX9</accession>
<dbReference type="AlphaFoldDB" id="A0A7V7THX9"/>
<dbReference type="EMBL" id="VZPX01000004">
    <property type="protein sequence ID" value="KAB0482384.1"/>
    <property type="molecule type" value="Genomic_DNA"/>
</dbReference>
<dbReference type="Proteomes" id="UP000423756">
    <property type="component" value="Unassembled WGS sequence"/>
</dbReference>
<gene>
    <name evidence="1" type="ORF">F7Q91_02975</name>
</gene>
<protein>
    <submittedName>
        <fullName evidence="1">Uncharacterized protein</fullName>
    </submittedName>
</protein>
<organism evidence="1 2">
    <name type="scientific">Vibrio chagasii</name>
    <dbReference type="NCBI Taxonomy" id="170679"/>
    <lineage>
        <taxon>Bacteria</taxon>
        <taxon>Pseudomonadati</taxon>
        <taxon>Pseudomonadota</taxon>
        <taxon>Gammaproteobacteria</taxon>
        <taxon>Vibrionales</taxon>
        <taxon>Vibrionaceae</taxon>
        <taxon>Vibrio</taxon>
    </lineage>
</organism>
<name>A0A7V7THX9_9VIBR</name>
<proteinExistence type="predicted"/>
<dbReference type="RefSeq" id="WP_137406639.1">
    <property type="nucleotide sequence ID" value="NZ_AP025467.1"/>
</dbReference>
<evidence type="ECO:0000313" key="2">
    <source>
        <dbReference type="Proteomes" id="UP000423756"/>
    </source>
</evidence>
<dbReference type="GeneID" id="77344807"/>
<comment type="caution">
    <text evidence="1">The sequence shown here is derived from an EMBL/GenBank/DDBJ whole genome shotgun (WGS) entry which is preliminary data.</text>
</comment>
<sequence length="220" mass="24789">MKIESWNSLQSWVASVGPNESALTQEYITGLKSKDLDHWRKRVAKFSPTCVYSGLILSIEPEKRGGLILKVVTPEVGQLSLLISKDKVEEIRKATQLVQAGKSIVASFKAYLHFEYGFIGLVTMCNEAALSTMNMVTVNPKVMPRTATVQCKKGEQKESKWTAEKDKQLFDMLERDIGIRTIAVELDAKPREITSHMLRLDIINPEQYTQINDQLKALGF</sequence>
<evidence type="ECO:0000313" key="1">
    <source>
        <dbReference type="EMBL" id="KAB0482384.1"/>
    </source>
</evidence>